<feature type="compositionally biased region" description="Polar residues" evidence="1">
    <location>
        <begin position="565"/>
        <end position="585"/>
    </location>
</feature>
<evidence type="ECO:0000256" key="1">
    <source>
        <dbReference type="SAM" id="MobiDB-lite"/>
    </source>
</evidence>
<dbReference type="InterPro" id="IPR044661">
    <property type="entry name" value="MED15a/b/c-like"/>
</dbReference>
<reference evidence="2" key="2">
    <citation type="submission" date="2020-08" db="EMBL/GenBank/DDBJ databases">
        <title>Plant Genome Project.</title>
        <authorList>
            <person name="Zhang R.-G."/>
        </authorList>
    </citation>
    <scope>NUCLEOTIDE SEQUENCE</scope>
    <source>
        <strain evidence="2">Huo1</strain>
        <tissue evidence="2">Leaf</tissue>
    </source>
</reference>
<gene>
    <name evidence="2" type="ORF">SASPL_112164</name>
</gene>
<evidence type="ECO:0000313" key="2">
    <source>
        <dbReference type="EMBL" id="KAG6427917.1"/>
    </source>
</evidence>
<comment type="caution">
    <text evidence="2">The sequence shown here is derived from an EMBL/GenBank/DDBJ whole genome shotgun (WGS) entry which is preliminary data.</text>
</comment>
<dbReference type="GO" id="GO:0031490">
    <property type="term" value="F:chromatin DNA binding"/>
    <property type="evidence" value="ECO:0007669"/>
    <property type="project" value="InterPro"/>
</dbReference>
<reference evidence="2" key="1">
    <citation type="submission" date="2018-01" db="EMBL/GenBank/DDBJ databases">
        <authorList>
            <person name="Mao J.F."/>
        </authorList>
    </citation>
    <scope>NUCLEOTIDE SEQUENCE</scope>
    <source>
        <strain evidence="2">Huo1</strain>
        <tissue evidence="2">Leaf</tissue>
    </source>
</reference>
<keyword evidence="3" id="KW-1185">Reference proteome</keyword>
<dbReference type="EMBL" id="PNBA02000004">
    <property type="protein sequence ID" value="KAG6427917.1"/>
    <property type="molecule type" value="Genomic_DNA"/>
</dbReference>
<dbReference type="AlphaFoldDB" id="A0A8X9A3Z1"/>
<dbReference type="Proteomes" id="UP000298416">
    <property type="component" value="Unassembled WGS sequence"/>
</dbReference>
<evidence type="ECO:0000313" key="3">
    <source>
        <dbReference type="Proteomes" id="UP000298416"/>
    </source>
</evidence>
<dbReference type="PANTHER" id="PTHR33137">
    <property type="entry name" value="MEDIATOR OF RNA POLYMERASE II TRANSCRIPTION SUBUNIT 15A-RELATED"/>
    <property type="match status" value="1"/>
</dbReference>
<dbReference type="PANTHER" id="PTHR33137:SF4">
    <property type="entry name" value="MEDIATOR OF RNA POLYMERASE II TRANSCRIPTION SUBUNIT 15A-RELATED"/>
    <property type="match status" value="1"/>
</dbReference>
<sequence>MDEIIPKSDGFEEWVKELLPDATPEIGSMWQQQEHTSGIVKAERPSTSQLSVDSQACPRILNQQPQLMQVSFSYNVALYFVQEYVFTAVLLQHSSAGFNSTHLMEKSEQEPLHKFLEPKSGMVLERAHSRLQMPSLYMPQNLTMAMPDQLKPQNQTPLGALHASESTSQVDMEWVNSAYQKIMQLKDMYLSQFLMLHHKMQELKRQATDAEMVNKWEKNRCVIERKIRLLNISKSDLLHMKRERITQMLNEVMRYVSQLQPRNPLYSKQTHHVEASGNHMEAPQIQQRENQLHFNSLHQSLIRPGGTPCLPQSSLSSLNAGSSAGVHKVDASSNVNSYQYNLIRPMQPWAPQGSVAPSARKGASQAAFDARALRMLLHPSSGVSQYNNLGASQHQPVTSTRNIFNSLDYSVSPMAQVPLTMPPLQNNQQDQAMKRQKMKQPLQQLMNEKNKPQMLQKRNEDTKLRRFVGFNQKWSSVLPPSSSPYAMSPQNSQQSSPQFEIKELSAKFSKSATPSLSSASPSALPSPLTPMTPLTPSSVPADCVMSPLLEESSKLAKNPVAASQPPLQDTNCNQPVTDTQRSTKSCLHRESLSSGAKQPLKAKGDPLKRLIEVVKSVSSKALNATVRDINAVTTLTDRVAGNFVLGKAKKIIFYDLADDIVSCCDEGDMKSGMKRELDALASDDFRTETELYAMGSVKRLKTETNYQLLEEIKEINKKLIEVVVDVMIPEGVSRLRSDEGTLIRCSYIPVGFSGNMKISNTSKFMFPTLLLDLLVSADYPNSSPSVLEKDPSGSCDGEEGRYMWTKAKANLILSLRNLPQPMSVKDVAEAWHLCAREVFHELADHAGGGSFSSTYGKWESCAVAV</sequence>
<protein>
    <submittedName>
        <fullName evidence="2">Uncharacterized protein</fullName>
    </submittedName>
</protein>
<dbReference type="GO" id="GO:0003713">
    <property type="term" value="F:transcription coactivator activity"/>
    <property type="evidence" value="ECO:0007669"/>
    <property type="project" value="InterPro"/>
</dbReference>
<feature type="region of interest" description="Disordered" evidence="1">
    <location>
        <begin position="512"/>
        <end position="535"/>
    </location>
</feature>
<name>A0A8X9A3Z1_SALSN</name>
<proteinExistence type="predicted"/>
<organism evidence="2">
    <name type="scientific">Salvia splendens</name>
    <name type="common">Scarlet sage</name>
    <dbReference type="NCBI Taxonomy" id="180675"/>
    <lineage>
        <taxon>Eukaryota</taxon>
        <taxon>Viridiplantae</taxon>
        <taxon>Streptophyta</taxon>
        <taxon>Embryophyta</taxon>
        <taxon>Tracheophyta</taxon>
        <taxon>Spermatophyta</taxon>
        <taxon>Magnoliopsida</taxon>
        <taxon>eudicotyledons</taxon>
        <taxon>Gunneridae</taxon>
        <taxon>Pentapetalae</taxon>
        <taxon>asterids</taxon>
        <taxon>lamiids</taxon>
        <taxon>Lamiales</taxon>
        <taxon>Lamiaceae</taxon>
        <taxon>Nepetoideae</taxon>
        <taxon>Mentheae</taxon>
        <taxon>Salviinae</taxon>
        <taxon>Salvia</taxon>
        <taxon>Salvia subgen. Calosphace</taxon>
        <taxon>core Calosphace</taxon>
    </lineage>
</organism>
<feature type="region of interest" description="Disordered" evidence="1">
    <location>
        <begin position="555"/>
        <end position="601"/>
    </location>
</feature>
<accession>A0A8X9A3Z1</accession>